<name>A0ABV5PYU9_9ACTN</name>
<sequence>MTLLELLHADDGTDAASERILDAAYARFLAYGVRGTTVDDVARQAGLSRITVYRRFSRKNDLIQGVILRELRRFLHDFEQAVAGLPTPAEQVVEGFAVTLRLVRGHSLLGRLLAGEPETILPHLTTGAEPYMAVARQFVASHLDSPDAEAIAEMFIRISLSFLLTPSSAIPLESDEQARAFARRHLVPFLSAGGAEAHPPASA</sequence>
<evidence type="ECO:0000259" key="3">
    <source>
        <dbReference type="PROSITE" id="PS50977"/>
    </source>
</evidence>
<dbReference type="InterPro" id="IPR040611">
    <property type="entry name" value="AlkX_C"/>
</dbReference>
<dbReference type="Proteomes" id="UP001589646">
    <property type="component" value="Unassembled WGS sequence"/>
</dbReference>
<reference evidence="4 5" key="1">
    <citation type="submission" date="2024-09" db="EMBL/GenBank/DDBJ databases">
        <authorList>
            <person name="Sun Q."/>
            <person name="Mori K."/>
        </authorList>
    </citation>
    <scope>NUCLEOTIDE SEQUENCE [LARGE SCALE GENOMIC DNA]</scope>
    <source>
        <strain evidence="4 5">JCM 3323</strain>
    </source>
</reference>
<dbReference type="PRINTS" id="PR00455">
    <property type="entry name" value="HTHTETR"/>
</dbReference>
<keyword evidence="5" id="KW-1185">Reference proteome</keyword>
<dbReference type="InterPro" id="IPR009057">
    <property type="entry name" value="Homeodomain-like_sf"/>
</dbReference>
<dbReference type="SUPFAM" id="SSF46689">
    <property type="entry name" value="Homeodomain-like"/>
    <property type="match status" value="1"/>
</dbReference>
<gene>
    <name evidence="4" type="ORF">ACFFRN_17490</name>
</gene>
<evidence type="ECO:0000256" key="1">
    <source>
        <dbReference type="ARBA" id="ARBA00023125"/>
    </source>
</evidence>
<feature type="DNA-binding region" description="H-T-H motif" evidence="2">
    <location>
        <begin position="37"/>
        <end position="56"/>
    </location>
</feature>
<proteinExistence type="predicted"/>
<dbReference type="Pfam" id="PF18556">
    <property type="entry name" value="TetR_C_35"/>
    <property type="match status" value="1"/>
</dbReference>
<dbReference type="RefSeq" id="WP_346129716.1">
    <property type="nucleotide sequence ID" value="NZ_BAAAXC010000015.1"/>
</dbReference>
<comment type="caution">
    <text evidence="4">The sequence shown here is derived from an EMBL/GenBank/DDBJ whole genome shotgun (WGS) entry which is preliminary data.</text>
</comment>
<dbReference type="EMBL" id="JBHMCE010000005">
    <property type="protein sequence ID" value="MFB9528411.1"/>
    <property type="molecule type" value="Genomic_DNA"/>
</dbReference>
<dbReference type="InterPro" id="IPR050109">
    <property type="entry name" value="HTH-type_TetR-like_transc_reg"/>
</dbReference>
<accession>A0ABV5PYU9</accession>
<dbReference type="Pfam" id="PF00440">
    <property type="entry name" value="TetR_N"/>
    <property type="match status" value="1"/>
</dbReference>
<keyword evidence="1 2" id="KW-0238">DNA-binding</keyword>
<dbReference type="InterPro" id="IPR001647">
    <property type="entry name" value="HTH_TetR"/>
</dbReference>
<dbReference type="PANTHER" id="PTHR30055">
    <property type="entry name" value="HTH-TYPE TRANSCRIPTIONAL REGULATOR RUTR"/>
    <property type="match status" value="1"/>
</dbReference>
<evidence type="ECO:0000313" key="5">
    <source>
        <dbReference type="Proteomes" id="UP001589646"/>
    </source>
</evidence>
<protein>
    <submittedName>
        <fullName evidence="4">TetR/AcrR family transcriptional regulator</fullName>
    </submittedName>
</protein>
<dbReference type="PANTHER" id="PTHR30055:SF153">
    <property type="entry name" value="HTH-TYPE TRANSCRIPTIONAL REPRESSOR RV3405C"/>
    <property type="match status" value="1"/>
</dbReference>
<dbReference type="PROSITE" id="PS50977">
    <property type="entry name" value="HTH_TETR_2"/>
    <property type="match status" value="1"/>
</dbReference>
<evidence type="ECO:0000256" key="2">
    <source>
        <dbReference type="PROSITE-ProRule" id="PRU00335"/>
    </source>
</evidence>
<organism evidence="4 5">
    <name type="scientific">Nonomuraea roseola</name>
    <dbReference type="NCBI Taxonomy" id="46179"/>
    <lineage>
        <taxon>Bacteria</taxon>
        <taxon>Bacillati</taxon>
        <taxon>Actinomycetota</taxon>
        <taxon>Actinomycetes</taxon>
        <taxon>Streptosporangiales</taxon>
        <taxon>Streptosporangiaceae</taxon>
        <taxon>Nonomuraea</taxon>
    </lineage>
</organism>
<dbReference type="Gene3D" id="1.10.357.10">
    <property type="entry name" value="Tetracycline Repressor, domain 2"/>
    <property type="match status" value="1"/>
</dbReference>
<feature type="domain" description="HTH tetR-type" evidence="3">
    <location>
        <begin position="14"/>
        <end position="74"/>
    </location>
</feature>
<evidence type="ECO:0000313" key="4">
    <source>
        <dbReference type="EMBL" id="MFB9528411.1"/>
    </source>
</evidence>